<accession>A0AAV8WQ14</accession>
<gene>
    <name evidence="1" type="ORF">NQ314_018505</name>
</gene>
<comment type="caution">
    <text evidence="1">The sequence shown here is derived from an EMBL/GenBank/DDBJ whole genome shotgun (WGS) entry which is preliminary data.</text>
</comment>
<dbReference type="Proteomes" id="UP001162156">
    <property type="component" value="Unassembled WGS sequence"/>
</dbReference>
<keyword evidence="2" id="KW-1185">Reference proteome</keyword>
<dbReference type="AlphaFoldDB" id="A0AAV8WQ14"/>
<evidence type="ECO:0000313" key="2">
    <source>
        <dbReference type="Proteomes" id="UP001162156"/>
    </source>
</evidence>
<evidence type="ECO:0000313" key="1">
    <source>
        <dbReference type="EMBL" id="KAJ8928870.1"/>
    </source>
</evidence>
<reference evidence="1" key="1">
    <citation type="journal article" date="2023" name="Insect Mol. Biol.">
        <title>Genome sequencing provides insights into the evolution of gene families encoding plant cell wall-degrading enzymes in longhorned beetles.</title>
        <authorList>
            <person name="Shin N.R."/>
            <person name="Okamura Y."/>
            <person name="Kirsch R."/>
            <person name="Pauchet Y."/>
        </authorList>
    </citation>
    <scope>NUCLEOTIDE SEQUENCE</scope>
    <source>
        <strain evidence="1">RBIC_L_NR</strain>
    </source>
</reference>
<sequence length="198" mass="22975">MFGEHTSVYALLKAESPNIACIKCSCHLIHLAASKACMVLPRSVEDLIRNVGSHFSRSAGRQERFIHRILLPPNTRWLSLKQCVDRILEQHDPLEAYFREQVFRDPSKTTDEILNTFSNKFTKVYLEFMSYTLGLLTEFNTLFQSEAPLLYKLKPKTELLLQTLCANYLKRECISNTKVFELNHTKPLFAETKIFIWA</sequence>
<protein>
    <submittedName>
        <fullName evidence="1">Uncharacterized protein</fullName>
    </submittedName>
</protein>
<dbReference type="PANTHER" id="PTHR37162:SF1">
    <property type="entry name" value="BED-TYPE DOMAIN-CONTAINING PROTEIN"/>
    <property type="match status" value="1"/>
</dbReference>
<name>A0AAV8WQ14_9CUCU</name>
<dbReference type="PANTHER" id="PTHR37162">
    <property type="entry name" value="HAT FAMILY DIMERISATION DOMAINCONTAINING PROTEIN-RELATED"/>
    <property type="match status" value="1"/>
</dbReference>
<dbReference type="EMBL" id="JANEYF010005213">
    <property type="protein sequence ID" value="KAJ8928870.1"/>
    <property type="molecule type" value="Genomic_DNA"/>
</dbReference>
<organism evidence="1 2">
    <name type="scientific">Rhamnusium bicolor</name>
    <dbReference type="NCBI Taxonomy" id="1586634"/>
    <lineage>
        <taxon>Eukaryota</taxon>
        <taxon>Metazoa</taxon>
        <taxon>Ecdysozoa</taxon>
        <taxon>Arthropoda</taxon>
        <taxon>Hexapoda</taxon>
        <taxon>Insecta</taxon>
        <taxon>Pterygota</taxon>
        <taxon>Neoptera</taxon>
        <taxon>Endopterygota</taxon>
        <taxon>Coleoptera</taxon>
        <taxon>Polyphaga</taxon>
        <taxon>Cucujiformia</taxon>
        <taxon>Chrysomeloidea</taxon>
        <taxon>Cerambycidae</taxon>
        <taxon>Lepturinae</taxon>
        <taxon>Rhagiini</taxon>
        <taxon>Rhamnusium</taxon>
    </lineage>
</organism>
<proteinExistence type="predicted"/>